<gene>
    <name evidence="2" type="ORF">TCAP_05584</name>
</gene>
<protein>
    <submittedName>
        <fullName evidence="2">Uncharacterized protein</fullName>
    </submittedName>
</protein>
<dbReference type="AlphaFoldDB" id="A0A2K3QAA9"/>
<feature type="region of interest" description="Disordered" evidence="1">
    <location>
        <begin position="1"/>
        <end position="29"/>
    </location>
</feature>
<proteinExistence type="predicted"/>
<feature type="compositionally biased region" description="Polar residues" evidence="1">
    <location>
        <begin position="11"/>
        <end position="21"/>
    </location>
</feature>
<keyword evidence="3" id="KW-1185">Reference proteome</keyword>
<evidence type="ECO:0000313" key="2">
    <source>
        <dbReference type="EMBL" id="PNY24479.1"/>
    </source>
</evidence>
<feature type="region of interest" description="Disordered" evidence="1">
    <location>
        <begin position="74"/>
        <end position="117"/>
    </location>
</feature>
<evidence type="ECO:0000313" key="3">
    <source>
        <dbReference type="Proteomes" id="UP000236621"/>
    </source>
</evidence>
<evidence type="ECO:0000256" key="1">
    <source>
        <dbReference type="SAM" id="MobiDB-lite"/>
    </source>
</evidence>
<accession>A0A2K3QAA9</accession>
<feature type="compositionally biased region" description="Polar residues" evidence="1">
    <location>
        <begin position="93"/>
        <end position="110"/>
    </location>
</feature>
<feature type="compositionally biased region" description="Basic and acidic residues" evidence="1">
    <location>
        <begin position="1"/>
        <end position="10"/>
    </location>
</feature>
<organism evidence="2 3">
    <name type="scientific">Tolypocladium capitatum</name>
    <dbReference type="NCBI Taxonomy" id="45235"/>
    <lineage>
        <taxon>Eukaryota</taxon>
        <taxon>Fungi</taxon>
        <taxon>Dikarya</taxon>
        <taxon>Ascomycota</taxon>
        <taxon>Pezizomycotina</taxon>
        <taxon>Sordariomycetes</taxon>
        <taxon>Hypocreomycetidae</taxon>
        <taxon>Hypocreales</taxon>
        <taxon>Ophiocordycipitaceae</taxon>
        <taxon>Tolypocladium</taxon>
    </lineage>
</organism>
<dbReference type="EMBL" id="NRSZ01000880">
    <property type="protein sequence ID" value="PNY24479.1"/>
    <property type="molecule type" value="Genomic_DNA"/>
</dbReference>
<comment type="caution">
    <text evidence="2">The sequence shown here is derived from an EMBL/GenBank/DDBJ whole genome shotgun (WGS) entry which is preliminary data.</text>
</comment>
<name>A0A2K3QAA9_9HYPO</name>
<sequence>MSYRQGKRDAASSSGFCSNTPRRPPLATSDIDSAVAVKVRACNRPVCVPTTLLRLPREASYSKSMRPHAVLVAKVSVSPRPPPPVSALRPRSQASPRSSNGISATESISQGGDLAAG</sequence>
<reference evidence="2 3" key="1">
    <citation type="submission" date="2017-08" db="EMBL/GenBank/DDBJ databases">
        <title>Harnessing the power of phylogenomics to disentangle the directionality and signatures of interkingdom host jumping in the parasitic fungal genus Tolypocladium.</title>
        <authorList>
            <person name="Quandt C.A."/>
            <person name="Patterson W."/>
            <person name="Spatafora J.W."/>
        </authorList>
    </citation>
    <scope>NUCLEOTIDE SEQUENCE [LARGE SCALE GENOMIC DNA]</scope>
    <source>
        <strain evidence="2 3">CBS 113982</strain>
    </source>
</reference>
<dbReference type="Proteomes" id="UP000236621">
    <property type="component" value="Unassembled WGS sequence"/>
</dbReference>